<dbReference type="Proteomes" id="UP001500064">
    <property type="component" value="Unassembled WGS sequence"/>
</dbReference>
<evidence type="ECO:0000313" key="2">
    <source>
        <dbReference type="EMBL" id="GAA1607987.1"/>
    </source>
</evidence>
<reference evidence="2 3" key="1">
    <citation type="journal article" date="2019" name="Int. J. Syst. Evol. Microbiol.">
        <title>The Global Catalogue of Microorganisms (GCM) 10K type strain sequencing project: providing services to taxonomists for standard genome sequencing and annotation.</title>
        <authorList>
            <consortium name="The Broad Institute Genomics Platform"/>
            <consortium name="The Broad Institute Genome Sequencing Center for Infectious Disease"/>
            <person name="Wu L."/>
            <person name="Ma J."/>
        </authorList>
    </citation>
    <scope>NUCLEOTIDE SEQUENCE [LARGE SCALE GENOMIC DNA]</scope>
    <source>
        <strain evidence="2 3">JCM 13929</strain>
    </source>
</reference>
<keyword evidence="3" id="KW-1185">Reference proteome</keyword>
<organism evidence="2 3">
    <name type="scientific">Nonomuraea maheshkhaliensis</name>
    <dbReference type="NCBI Taxonomy" id="419590"/>
    <lineage>
        <taxon>Bacteria</taxon>
        <taxon>Bacillati</taxon>
        <taxon>Actinomycetota</taxon>
        <taxon>Actinomycetes</taxon>
        <taxon>Streptosporangiales</taxon>
        <taxon>Streptosporangiaceae</taxon>
        <taxon>Nonomuraea</taxon>
    </lineage>
</organism>
<dbReference type="RefSeq" id="WP_346100758.1">
    <property type="nucleotide sequence ID" value="NZ_BAAAMU010000001.1"/>
</dbReference>
<keyword evidence="1" id="KW-1133">Transmembrane helix</keyword>
<keyword evidence="1" id="KW-0812">Transmembrane</keyword>
<keyword evidence="1" id="KW-0472">Membrane</keyword>
<comment type="caution">
    <text evidence="2">The sequence shown here is derived from an EMBL/GenBank/DDBJ whole genome shotgun (WGS) entry which is preliminary data.</text>
</comment>
<accession>A0ABN2EIS8</accession>
<gene>
    <name evidence="2" type="ORF">GCM10009733_000120</name>
</gene>
<evidence type="ECO:0000256" key="1">
    <source>
        <dbReference type="SAM" id="Phobius"/>
    </source>
</evidence>
<evidence type="ECO:0000313" key="3">
    <source>
        <dbReference type="Proteomes" id="UP001500064"/>
    </source>
</evidence>
<proteinExistence type="predicted"/>
<protein>
    <submittedName>
        <fullName evidence="2">Uncharacterized protein</fullName>
    </submittedName>
</protein>
<feature type="transmembrane region" description="Helical" evidence="1">
    <location>
        <begin position="67"/>
        <end position="86"/>
    </location>
</feature>
<feature type="transmembrane region" description="Helical" evidence="1">
    <location>
        <begin position="40"/>
        <end position="60"/>
    </location>
</feature>
<name>A0ABN2EIS8_9ACTN</name>
<dbReference type="EMBL" id="BAAAMU010000001">
    <property type="protein sequence ID" value="GAA1607987.1"/>
    <property type="molecule type" value="Genomic_DNA"/>
</dbReference>
<sequence length="148" mass="16160">MGSFARASAWLALFVAGLPALGVAAVIIAVRGRSWMMFSATYVLLFGLAYLAGLILLALLRFCPNWLRALVAGVLVYAIASVTPLVSPMVRYPYHVIRCGGLPIVASRFAAAMSYTVPGDEDYTVTPLHDVFFCEEKEAKAARYHHYD</sequence>